<proteinExistence type="predicted"/>
<keyword evidence="2" id="KW-1185">Reference proteome</keyword>
<dbReference type="EMBL" id="JAASQJ010000005">
    <property type="protein sequence ID" value="NIJ55665.1"/>
    <property type="molecule type" value="Genomic_DNA"/>
</dbReference>
<dbReference type="InterPro" id="IPR011250">
    <property type="entry name" value="OMP/PagP_B-barrel"/>
</dbReference>
<gene>
    <name evidence="1" type="ORF">FHS68_004854</name>
</gene>
<sequence>MRHTTLFAGFYLLMFISNAQSSWRKPSSNGISSKKSYIRNEKLPFYFILRGGLTQFFGELNEQDMRAMTGISLGKSFNKNLAIQLDYTAGKVGGEKIQFFNSYFINEYNTIECIVKWNLTEQFNRLEPGPVNLFLYGGIGQIHFNANAFDIDTDKILRFTNSQLSARNPLFLRWGPAKGPIGIKRTREGILPLGTSMNYEMFPHLRIGLDYRFYLVRTDKMDATSGARLINPEESTSYSDTPDDKFSFLAIFLTYRFGMSK</sequence>
<evidence type="ECO:0000313" key="1">
    <source>
        <dbReference type="EMBL" id="NIJ55665.1"/>
    </source>
</evidence>
<organism evidence="1 2">
    <name type="scientific">Dyadobacter arcticus</name>
    <dbReference type="NCBI Taxonomy" id="1078754"/>
    <lineage>
        <taxon>Bacteria</taxon>
        <taxon>Pseudomonadati</taxon>
        <taxon>Bacteroidota</taxon>
        <taxon>Cytophagia</taxon>
        <taxon>Cytophagales</taxon>
        <taxon>Spirosomataceae</taxon>
        <taxon>Dyadobacter</taxon>
    </lineage>
</organism>
<accession>A0ABX0UV25</accession>
<comment type="caution">
    <text evidence="1">The sequence shown here is derived from an EMBL/GenBank/DDBJ whole genome shotgun (WGS) entry which is preliminary data.</text>
</comment>
<name>A0ABX0UV25_9BACT</name>
<dbReference type="RefSeq" id="WP_167275791.1">
    <property type="nucleotide sequence ID" value="NZ_JAASQJ010000005.1"/>
</dbReference>
<evidence type="ECO:0008006" key="3">
    <source>
        <dbReference type="Google" id="ProtNLM"/>
    </source>
</evidence>
<reference evidence="1 2" key="1">
    <citation type="submission" date="2020-03" db="EMBL/GenBank/DDBJ databases">
        <title>Genomic Encyclopedia of Type Strains, Phase IV (KMG-IV): sequencing the most valuable type-strain genomes for metagenomic binning, comparative biology and taxonomic classification.</title>
        <authorList>
            <person name="Goeker M."/>
        </authorList>
    </citation>
    <scope>NUCLEOTIDE SEQUENCE [LARGE SCALE GENOMIC DNA]</scope>
    <source>
        <strain evidence="1 2">DSM 102865</strain>
    </source>
</reference>
<dbReference type="SUPFAM" id="SSF56925">
    <property type="entry name" value="OMPA-like"/>
    <property type="match status" value="1"/>
</dbReference>
<dbReference type="Proteomes" id="UP001179181">
    <property type="component" value="Unassembled WGS sequence"/>
</dbReference>
<evidence type="ECO:0000313" key="2">
    <source>
        <dbReference type="Proteomes" id="UP001179181"/>
    </source>
</evidence>
<protein>
    <recommendedName>
        <fullName evidence="3">Outer membrane protein beta-barrel domain-containing protein</fullName>
    </recommendedName>
</protein>